<dbReference type="FunCoup" id="A0A804JH50">
    <property type="interactions" value="2339"/>
</dbReference>
<dbReference type="PANTHER" id="PTHR35304:SF1">
    <property type="entry name" value="OS05G0120300 PROTEIN"/>
    <property type="match status" value="1"/>
</dbReference>
<dbReference type="EnsemblPlants" id="Ma06_t16970.1">
    <property type="protein sequence ID" value="Ma06_p16970.1"/>
    <property type="gene ID" value="Ma06_g16970"/>
</dbReference>
<reference evidence="2" key="1">
    <citation type="submission" date="2021-03" db="EMBL/GenBank/DDBJ databases">
        <authorList>
            <consortium name="Genoscope - CEA"/>
            <person name="William W."/>
        </authorList>
    </citation>
    <scope>NUCLEOTIDE SEQUENCE</scope>
    <source>
        <strain evidence="2">Doubled-haploid Pahang</strain>
    </source>
</reference>
<evidence type="ECO:0000313" key="4">
    <source>
        <dbReference type="Proteomes" id="UP000012960"/>
    </source>
</evidence>
<dbReference type="Proteomes" id="UP000012960">
    <property type="component" value="Unplaced"/>
</dbReference>
<gene>
    <name evidence="2" type="ORF">GSMUA_162940.1</name>
</gene>
<dbReference type="OrthoDB" id="749576at2759"/>
<evidence type="ECO:0000256" key="1">
    <source>
        <dbReference type="SAM" id="MobiDB-lite"/>
    </source>
</evidence>
<organism evidence="3 4">
    <name type="scientific">Musa acuminata subsp. malaccensis</name>
    <name type="common">Wild banana</name>
    <name type="synonym">Musa malaccensis</name>
    <dbReference type="NCBI Taxonomy" id="214687"/>
    <lineage>
        <taxon>Eukaryota</taxon>
        <taxon>Viridiplantae</taxon>
        <taxon>Streptophyta</taxon>
        <taxon>Embryophyta</taxon>
        <taxon>Tracheophyta</taxon>
        <taxon>Spermatophyta</taxon>
        <taxon>Magnoliopsida</taxon>
        <taxon>Liliopsida</taxon>
        <taxon>Zingiberales</taxon>
        <taxon>Musaceae</taxon>
        <taxon>Musa</taxon>
    </lineage>
</organism>
<sequence length="316" mass="35690">MIILLLSKTCINQKIIVCCMGQPTQGEVFQLSQNLIQKVISWTRMISTNQGLVTMAISRSGDCNDSPHGQCTPFSPLPEVTNPFFNSKALLAQHSGLVFIFCTQCLGFHRQLTGGVRAALTCSPQRSSLAEWKGEERGKSMSSGCKSSVSCVDARRPARPTYVNLYRWPESDAEFVKSMTGGRDERVGDDNLVDGRRRWSPSPRVVDSYSCRQMYLRSYTFSKEETATEKARQCLGKAKRRAVVLFPFLQQKTEGRSCVPAHADTKMSRRSSRRKEKKRKVCGTDKKPREISYSALFSIFFRFLFCTSSVEVVDRR</sequence>
<dbReference type="PANTHER" id="PTHR35304">
    <property type="entry name" value="OS05G0120300 PROTEIN-RELATED"/>
    <property type="match status" value="1"/>
</dbReference>
<dbReference type="Gramene" id="Ma06_t16970.4">
    <property type="protein sequence ID" value="Ma06_p16970.4"/>
    <property type="gene ID" value="Ma06_g16970"/>
</dbReference>
<feature type="compositionally biased region" description="Basic residues" evidence="1">
    <location>
        <begin position="268"/>
        <end position="281"/>
    </location>
</feature>
<dbReference type="Gramene" id="Ma06_t16970.3">
    <property type="protein sequence ID" value="Ma06_p16970.3"/>
    <property type="gene ID" value="Ma06_g16970"/>
</dbReference>
<dbReference type="EnsemblPlants" id="Ma06_t16970.4">
    <property type="protein sequence ID" value="Ma06_p16970.4"/>
    <property type="gene ID" value="Ma06_g16970"/>
</dbReference>
<feature type="region of interest" description="Disordered" evidence="1">
    <location>
        <begin position="260"/>
        <end position="283"/>
    </location>
</feature>
<dbReference type="EMBL" id="HG996471">
    <property type="protein sequence ID" value="CAG1846499.1"/>
    <property type="molecule type" value="Genomic_DNA"/>
</dbReference>
<reference evidence="3" key="2">
    <citation type="submission" date="2021-05" db="UniProtKB">
        <authorList>
            <consortium name="EnsemblPlants"/>
        </authorList>
    </citation>
    <scope>IDENTIFICATION</scope>
    <source>
        <strain evidence="3">subsp. malaccensis</strain>
    </source>
</reference>
<dbReference type="AlphaFoldDB" id="A0A804JH50"/>
<dbReference type="InParanoid" id="A0A804JH50"/>
<proteinExistence type="predicted"/>
<evidence type="ECO:0000313" key="2">
    <source>
        <dbReference type="EMBL" id="CAG1846499.1"/>
    </source>
</evidence>
<name>A0A804JH50_MUSAM</name>
<keyword evidence="4" id="KW-1185">Reference proteome</keyword>
<accession>A0A804JH50</accession>
<protein>
    <submittedName>
        <fullName evidence="2">(wild Malaysian banana) hypothetical protein</fullName>
    </submittedName>
</protein>
<dbReference type="EnsemblPlants" id="Ma06_t16970.3">
    <property type="protein sequence ID" value="Ma06_p16970.3"/>
    <property type="gene ID" value="Ma06_g16970"/>
</dbReference>
<dbReference type="Gramene" id="Ma06_t16970.1">
    <property type="protein sequence ID" value="Ma06_p16970.1"/>
    <property type="gene ID" value="Ma06_g16970"/>
</dbReference>
<evidence type="ECO:0000313" key="3">
    <source>
        <dbReference type="EnsemblPlants" id="Ma06_p16970.1"/>
    </source>
</evidence>